<protein>
    <recommendedName>
        <fullName evidence="3">YwqJ-like deaminase</fullName>
    </recommendedName>
</protein>
<evidence type="ECO:0000313" key="2">
    <source>
        <dbReference type="Proteomes" id="UP000652013"/>
    </source>
</evidence>
<dbReference type="Proteomes" id="UP000652013">
    <property type="component" value="Unassembled WGS sequence"/>
</dbReference>
<dbReference type="Pfam" id="PF14433">
    <property type="entry name" value="SUKH-3"/>
    <property type="match status" value="1"/>
</dbReference>
<name>A0A8J3YDA1_9ACTN</name>
<proteinExistence type="predicted"/>
<dbReference type="RefSeq" id="WP_203940855.1">
    <property type="nucleotide sequence ID" value="NZ_BAAAGJ010000003.1"/>
</dbReference>
<organism evidence="1 2">
    <name type="scientific">Spirilliplanes yamanashiensis</name>
    <dbReference type="NCBI Taxonomy" id="42233"/>
    <lineage>
        <taxon>Bacteria</taxon>
        <taxon>Bacillati</taxon>
        <taxon>Actinomycetota</taxon>
        <taxon>Actinomycetes</taxon>
        <taxon>Micromonosporales</taxon>
        <taxon>Micromonosporaceae</taxon>
        <taxon>Spirilliplanes</taxon>
    </lineage>
</organism>
<evidence type="ECO:0000313" key="1">
    <source>
        <dbReference type="EMBL" id="GIJ05642.1"/>
    </source>
</evidence>
<comment type="caution">
    <text evidence="1">The sequence shown here is derived from an EMBL/GenBank/DDBJ whole genome shotgun (WGS) entry which is preliminary data.</text>
</comment>
<reference evidence="1" key="1">
    <citation type="submission" date="2021-01" db="EMBL/GenBank/DDBJ databases">
        <title>Whole genome shotgun sequence of Spirilliplanes yamanashiensis NBRC 15828.</title>
        <authorList>
            <person name="Komaki H."/>
            <person name="Tamura T."/>
        </authorList>
    </citation>
    <scope>NUCLEOTIDE SEQUENCE</scope>
    <source>
        <strain evidence="1">NBRC 15828</strain>
    </source>
</reference>
<sequence>MDSRGISRAEADALAVAWGARVVEFDLGFLIRPVSTGDGQLPGDGTPTVIDRETGELSHWPAVPDEVVLRDVRAHRAARAGVVRTADPAVRLRRALTRSGLAAAVCTISTPAGLVTAHGAKGDQELRHHPLVRAHLRGQPRLTRGAERHAELVAVSDALHEADRRRAAAGRPPLDLPSARAWFSGTPWEVTLLREPGDPATGAGRPPCETCVRALVAFGLLPAAALGWAAATPAVPAAPLPPSVGTAGFAPGVAAVLAGAGWAPLSDRAGRARTAVAGLPSFPAAERALALVPSADCAHRGPGERLWVRRFVISPAAAAHSWATLAEFGRVLGSRLFPIGAEDGDGVLAIDERSRVFALDQAGEWYLGTGLPQALSTLVLGRDAPRVRDDGTW</sequence>
<dbReference type="Pfam" id="PF14431">
    <property type="entry name" value="YwqJ-deaminase"/>
    <property type="match status" value="1"/>
</dbReference>
<dbReference type="EMBL" id="BOOY01000036">
    <property type="protein sequence ID" value="GIJ05642.1"/>
    <property type="molecule type" value="Genomic_DNA"/>
</dbReference>
<dbReference type="InterPro" id="IPR025850">
    <property type="entry name" value="SUKH-3"/>
</dbReference>
<keyword evidence="2" id="KW-1185">Reference proteome</keyword>
<accession>A0A8J3YDA1</accession>
<dbReference type="InterPro" id="IPR025968">
    <property type="entry name" value="YwqJ_deaminase"/>
</dbReference>
<gene>
    <name evidence="1" type="ORF">Sya03_49940</name>
</gene>
<evidence type="ECO:0008006" key="3">
    <source>
        <dbReference type="Google" id="ProtNLM"/>
    </source>
</evidence>
<dbReference type="AlphaFoldDB" id="A0A8J3YDA1"/>